<evidence type="ECO:0000256" key="7">
    <source>
        <dbReference type="SAM" id="Phobius"/>
    </source>
</evidence>
<evidence type="ECO:0000259" key="8">
    <source>
        <dbReference type="Pfam" id="PF11203"/>
    </source>
</evidence>
<reference evidence="9 10" key="1">
    <citation type="submission" date="2023-12" db="EMBL/GenBank/DDBJ databases">
        <title>Description of new species of Mycobacterium terrae complex isolated from sewage at the Sao Paulo Zoological Park Foundation in Brazil.</title>
        <authorList>
            <person name="Romagnoli C.L."/>
            <person name="Conceicao E.C."/>
            <person name="Machado E."/>
            <person name="Barreto L.B.P.F."/>
            <person name="Sharma A."/>
            <person name="Silva N.M."/>
            <person name="Marques L.E."/>
            <person name="Juliana M.A."/>
            <person name="Lourenco M.C.S."/>
            <person name="Digiampietri L.A."/>
            <person name="Suffys P.N."/>
            <person name="Viana-Niero C."/>
        </authorList>
    </citation>
    <scope>NUCLEOTIDE SEQUENCE [LARGE SCALE GENOMIC DNA]</scope>
    <source>
        <strain evidence="9 10">MYC017</strain>
    </source>
</reference>
<protein>
    <submittedName>
        <fullName evidence="9">Type VII secretion protein EccE</fullName>
    </submittedName>
</protein>
<evidence type="ECO:0000313" key="9">
    <source>
        <dbReference type="EMBL" id="MEB3067766.1"/>
    </source>
</evidence>
<keyword evidence="6 7" id="KW-0472">Membrane</keyword>
<evidence type="ECO:0000256" key="4">
    <source>
        <dbReference type="ARBA" id="ARBA00022692"/>
    </source>
</evidence>
<evidence type="ECO:0000313" key="10">
    <source>
        <dbReference type="Proteomes" id="UP001299283"/>
    </source>
</evidence>
<dbReference type="Proteomes" id="UP001299283">
    <property type="component" value="Unassembled WGS sequence"/>
</dbReference>
<keyword evidence="10" id="KW-1185">Reference proteome</keyword>
<dbReference type="NCBIfam" id="TIGR03923">
    <property type="entry name" value="T7SS_EccE"/>
    <property type="match status" value="1"/>
</dbReference>
<dbReference type="Pfam" id="PF11203">
    <property type="entry name" value="EccE"/>
    <property type="match status" value="1"/>
</dbReference>
<proteinExistence type="inferred from homology"/>
<keyword evidence="3" id="KW-1003">Cell membrane</keyword>
<gene>
    <name evidence="9" type="primary">eccE</name>
    <name evidence="9" type="ORF">K5L39_01060</name>
</gene>
<dbReference type="InterPro" id="IPR021368">
    <property type="entry name" value="T7SS_EccE"/>
</dbReference>
<evidence type="ECO:0000256" key="2">
    <source>
        <dbReference type="ARBA" id="ARBA00007759"/>
    </source>
</evidence>
<dbReference type="RefSeq" id="WP_225399332.1">
    <property type="nucleotide sequence ID" value="NZ_JAYJJQ010000001.1"/>
</dbReference>
<comment type="subcellular location">
    <subcellularLocation>
        <location evidence="1">Cell membrane</location>
    </subcellularLocation>
</comment>
<evidence type="ECO:0000256" key="5">
    <source>
        <dbReference type="ARBA" id="ARBA00022989"/>
    </source>
</evidence>
<evidence type="ECO:0000256" key="6">
    <source>
        <dbReference type="ARBA" id="ARBA00023136"/>
    </source>
</evidence>
<feature type="domain" description="Type VII secretion system protein EccE" evidence="8">
    <location>
        <begin position="171"/>
        <end position="261"/>
    </location>
</feature>
<comment type="similarity">
    <text evidence="2">Belongs to the EccE family.</text>
</comment>
<feature type="transmembrane region" description="Helical" evidence="7">
    <location>
        <begin position="40"/>
        <end position="60"/>
    </location>
</feature>
<feature type="transmembrane region" description="Helical" evidence="7">
    <location>
        <begin position="12"/>
        <end position="34"/>
    </location>
</feature>
<organism evidence="9 10">
    <name type="scientific">[Mycobacterium] vasticus</name>
    <dbReference type="NCBI Taxonomy" id="2875777"/>
    <lineage>
        <taxon>Bacteria</taxon>
        <taxon>Bacillati</taxon>
        <taxon>Actinomycetota</taxon>
        <taxon>Actinomycetes</taxon>
        <taxon>Mycobacteriales</taxon>
        <taxon>Mycobacteriaceae</taxon>
        <taxon>Mycolicibacter</taxon>
    </lineage>
</organism>
<keyword evidence="5 7" id="KW-1133">Transmembrane helix</keyword>
<keyword evidence="4 7" id="KW-0812">Transmembrane</keyword>
<sequence>MKAQRRFGLDLSWLRVTIVFLIDILVLFTAGYLAEDWQPTAWWVGVGVATVLALISVITYRGITLPSAIGGWLWDWSADPEAALTAACTPALNHRRRYGREPVGVREYRGRLVAVIAVDEPDAAPAGRHLRHQGPSSSLRVATVAAGLRQFDVRLDGVDIVSVGTSTTGGGHRSTWLVLRMDPQRNSEAVASRDSLASTLAAATERLAHEISGRRCTAWPMSGDDLAEVDSAVLAGLQPTWSRPGWRRLKHFNGYATSFWMSPWDITSEKLEDLWLAETDATVVTVRVAARNGGHQVSAWVRYHSEEPLPKEIWAGLNRFTGRQLSAVRAGLSAPVTRPLKVPSRTLTADDELAVPLGPAQAPEPTGVPVAS</sequence>
<comment type="caution">
    <text evidence="9">The sequence shown here is derived from an EMBL/GenBank/DDBJ whole genome shotgun (WGS) entry which is preliminary data.</text>
</comment>
<name>A0ABU5YRM4_9MYCO</name>
<accession>A0ABU5YRM4</accession>
<dbReference type="EMBL" id="JAYJJQ010000001">
    <property type="protein sequence ID" value="MEB3067766.1"/>
    <property type="molecule type" value="Genomic_DNA"/>
</dbReference>
<evidence type="ECO:0000256" key="1">
    <source>
        <dbReference type="ARBA" id="ARBA00004236"/>
    </source>
</evidence>
<dbReference type="InterPro" id="IPR050051">
    <property type="entry name" value="EccE_dom"/>
</dbReference>
<evidence type="ECO:0000256" key="3">
    <source>
        <dbReference type="ARBA" id="ARBA00022475"/>
    </source>
</evidence>